<evidence type="ECO:0000313" key="2">
    <source>
        <dbReference type="Proteomes" id="UP000253727"/>
    </source>
</evidence>
<proteinExistence type="predicted"/>
<protein>
    <submittedName>
        <fullName evidence="1">Uncharacterized protein</fullName>
    </submittedName>
</protein>
<name>A0A369QD22_9SPHN</name>
<sequence length="43" mass="4692">MEIRPFPAGSSAKFSLNIMIASVREEYPEPGFKNAIAPLNKGI</sequence>
<reference evidence="1 2" key="1">
    <citation type="submission" date="2018-04" db="EMBL/GenBank/DDBJ databases">
        <title>Altererythrobacter sp. HME9302 genome sequencing and assembly.</title>
        <authorList>
            <person name="Kang H."/>
            <person name="Kim H."/>
            <person name="Joh K."/>
        </authorList>
    </citation>
    <scope>NUCLEOTIDE SEQUENCE [LARGE SCALE GENOMIC DNA]</scope>
    <source>
        <strain evidence="1 2">HME9302</strain>
    </source>
</reference>
<accession>A0A369QD22</accession>
<gene>
    <name evidence="1" type="ORF">HME9302_02356</name>
</gene>
<comment type="caution">
    <text evidence="1">The sequence shown here is derived from an EMBL/GenBank/DDBJ whole genome shotgun (WGS) entry which is preliminary data.</text>
</comment>
<dbReference type="Proteomes" id="UP000253727">
    <property type="component" value="Unassembled WGS sequence"/>
</dbReference>
<dbReference type="EMBL" id="QBKA01000002">
    <property type="protein sequence ID" value="RDC61137.1"/>
    <property type="molecule type" value="Genomic_DNA"/>
</dbReference>
<dbReference type="AlphaFoldDB" id="A0A369QD22"/>
<keyword evidence="2" id="KW-1185">Reference proteome</keyword>
<organism evidence="1 2">
    <name type="scientific">Alteripontixanthobacter maritimus</name>
    <dbReference type="NCBI Taxonomy" id="2161824"/>
    <lineage>
        <taxon>Bacteria</taxon>
        <taxon>Pseudomonadati</taxon>
        <taxon>Pseudomonadota</taxon>
        <taxon>Alphaproteobacteria</taxon>
        <taxon>Sphingomonadales</taxon>
        <taxon>Erythrobacteraceae</taxon>
        <taxon>Alteripontixanthobacter</taxon>
    </lineage>
</organism>
<evidence type="ECO:0000313" key="1">
    <source>
        <dbReference type="EMBL" id="RDC61137.1"/>
    </source>
</evidence>
<dbReference type="RefSeq" id="WP_268243481.1">
    <property type="nucleotide sequence ID" value="NZ_QBKA01000002.1"/>
</dbReference>